<dbReference type="AlphaFoldDB" id="A0A2K0T8G6"/>
<keyword evidence="1" id="KW-0175">Coiled coil</keyword>
<reference evidence="3 4" key="1">
    <citation type="submission" date="2017-02" db="EMBL/GenBank/DDBJ databases">
        <title>Genomes of Trichoderma spp. with biocontrol activity.</title>
        <authorList>
            <person name="Gardiner D."/>
            <person name="Kazan K."/>
            <person name="Vos C."/>
            <person name="Harvey P."/>
        </authorList>
    </citation>
    <scope>NUCLEOTIDE SEQUENCE [LARGE SCALE GENOMIC DNA]</scope>
    <source>
        <strain evidence="3 4">A5MH</strain>
    </source>
</reference>
<dbReference type="OrthoDB" id="4899637at2759"/>
<proteinExistence type="predicted"/>
<gene>
    <name evidence="3" type="ORF">TGAMA5MH_06394</name>
</gene>
<organism evidence="3 4">
    <name type="scientific">Trichoderma gamsii</name>
    <dbReference type="NCBI Taxonomy" id="398673"/>
    <lineage>
        <taxon>Eukaryota</taxon>
        <taxon>Fungi</taxon>
        <taxon>Dikarya</taxon>
        <taxon>Ascomycota</taxon>
        <taxon>Pezizomycotina</taxon>
        <taxon>Sordariomycetes</taxon>
        <taxon>Hypocreomycetidae</taxon>
        <taxon>Hypocreales</taxon>
        <taxon>Hypocreaceae</taxon>
        <taxon>Trichoderma</taxon>
    </lineage>
</organism>
<dbReference type="EMBL" id="MTYH01000054">
    <property type="protein sequence ID" value="PNP41801.1"/>
    <property type="molecule type" value="Genomic_DNA"/>
</dbReference>
<evidence type="ECO:0000313" key="4">
    <source>
        <dbReference type="Proteomes" id="UP000236546"/>
    </source>
</evidence>
<feature type="compositionally biased region" description="Basic and acidic residues" evidence="2">
    <location>
        <begin position="35"/>
        <end position="53"/>
    </location>
</feature>
<protein>
    <submittedName>
        <fullName evidence="3">Uncharacterized protein</fullName>
    </submittedName>
</protein>
<dbReference type="Proteomes" id="UP000236546">
    <property type="component" value="Unassembled WGS sequence"/>
</dbReference>
<evidence type="ECO:0000256" key="2">
    <source>
        <dbReference type="SAM" id="MobiDB-lite"/>
    </source>
</evidence>
<accession>A0A2K0T8G6</accession>
<name>A0A2K0T8G6_9HYPO</name>
<feature type="coiled-coil region" evidence="1">
    <location>
        <begin position="109"/>
        <end position="143"/>
    </location>
</feature>
<feature type="compositionally biased region" description="Basic and acidic residues" evidence="2">
    <location>
        <begin position="83"/>
        <end position="94"/>
    </location>
</feature>
<sequence>MEAKSTRQRLCPHIEDRDIERKEFRDQFNRELAERKSWEEQFLGGERKTERKATASKAPPSPPSTPEPEEQKKVQQKDGSTQQEDRANKLRERLAADMLDQEIRQHKFMAEVEEVRNRQDELYERMEEQRKKMEGEASEDERY</sequence>
<evidence type="ECO:0000256" key="1">
    <source>
        <dbReference type="SAM" id="Coils"/>
    </source>
</evidence>
<feature type="region of interest" description="Disordered" evidence="2">
    <location>
        <begin position="35"/>
        <end position="94"/>
    </location>
</feature>
<comment type="caution">
    <text evidence="3">The sequence shown here is derived from an EMBL/GenBank/DDBJ whole genome shotgun (WGS) entry which is preliminary data.</text>
</comment>
<evidence type="ECO:0000313" key="3">
    <source>
        <dbReference type="EMBL" id="PNP41801.1"/>
    </source>
</evidence>